<reference evidence="2 3" key="1">
    <citation type="submission" date="2017-04" db="EMBL/GenBank/DDBJ databases">
        <title>Bacillus krulwichiae AM31D Genome sequencing and assembly.</title>
        <authorList>
            <person name="Krulwich T.A."/>
            <person name="Anastor L."/>
            <person name="Ehrlich R."/>
            <person name="Ehrlich G.D."/>
            <person name="Janto B."/>
        </authorList>
    </citation>
    <scope>NUCLEOTIDE SEQUENCE [LARGE SCALE GENOMIC DNA]</scope>
    <source>
        <strain evidence="2 3">AM31D</strain>
    </source>
</reference>
<evidence type="ECO:0000256" key="1">
    <source>
        <dbReference type="SAM" id="Phobius"/>
    </source>
</evidence>
<dbReference type="RefSeq" id="WP_066157284.1">
    <property type="nucleotide sequence ID" value="NZ_CP020814.1"/>
</dbReference>
<gene>
    <name evidence="2" type="ORF">BkAM31D_22350</name>
</gene>
<dbReference type="STRING" id="199441.BkAM31D_22350"/>
<evidence type="ECO:0000313" key="3">
    <source>
        <dbReference type="Proteomes" id="UP000193006"/>
    </source>
</evidence>
<organism evidence="2 3">
    <name type="scientific">Halalkalibacter krulwichiae</name>
    <dbReference type="NCBI Taxonomy" id="199441"/>
    <lineage>
        <taxon>Bacteria</taxon>
        <taxon>Bacillati</taxon>
        <taxon>Bacillota</taxon>
        <taxon>Bacilli</taxon>
        <taxon>Bacillales</taxon>
        <taxon>Bacillaceae</taxon>
        <taxon>Halalkalibacter</taxon>
    </lineage>
</organism>
<feature type="transmembrane region" description="Helical" evidence="1">
    <location>
        <begin position="7"/>
        <end position="27"/>
    </location>
</feature>
<proteinExistence type="predicted"/>
<evidence type="ECO:0000313" key="2">
    <source>
        <dbReference type="EMBL" id="ARK32378.1"/>
    </source>
</evidence>
<dbReference type="EMBL" id="CP020814">
    <property type="protein sequence ID" value="ARK32378.1"/>
    <property type="molecule type" value="Genomic_DNA"/>
</dbReference>
<feature type="transmembrane region" description="Helical" evidence="1">
    <location>
        <begin position="105"/>
        <end position="125"/>
    </location>
</feature>
<feature type="transmembrane region" description="Helical" evidence="1">
    <location>
        <begin position="39"/>
        <end position="60"/>
    </location>
</feature>
<protein>
    <recommendedName>
        <fullName evidence="4">BCR, YitT family</fullName>
    </recommendedName>
</protein>
<keyword evidence="1" id="KW-1133">Transmembrane helix</keyword>
<feature type="transmembrane region" description="Helical" evidence="1">
    <location>
        <begin position="72"/>
        <end position="93"/>
    </location>
</feature>
<dbReference type="Pfam" id="PF19700">
    <property type="entry name" value="DUF6198"/>
    <property type="match status" value="1"/>
</dbReference>
<dbReference type="InterPro" id="IPR038750">
    <property type="entry name" value="YczE/YyaS-like"/>
</dbReference>
<dbReference type="AlphaFoldDB" id="A0A1X9MG04"/>
<dbReference type="PANTHER" id="PTHR40078:SF1">
    <property type="entry name" value="INTEGRAL MEMBRANE PROTEIN"/>
    <property type="match status" value="1"/>
</dbReference>
<name>A0A1X9MG04_9BACI</name>
<accession>A0A1X9MG04</accession>
<keyword evidence="1" id="KW-0812">Transmembrane</keyword>
<dbReference type="PANTHER" id="PTHR40078">
    <property type="entry name" value="INTEGRAL MEMBRANE PROTEIN-RELATED"/>
    <property type="match status" value="1"/>
</dbReference>
<keyword evidence="1" id="KW-0472">Membrane</keyword>
<evidence type="ECO:0008006" key="4">
    <source>
        <dbReference type="Google" id="ProtNLM"/>
    </source>
</evidence>
<keyword evidence="3" id="KW-1185">Reference proteome</keyword>
<sequence length="205" mass="22033">MRRRISVYLIGLAVAALGIALVIKSGAGTGPWDTVAVGLHLHLGLTIGTWAILSQGLLIFVTSIIERKGPQFLSLVVLVVRSLFLDFWLYLVLRNVDFTSSIGMQWLTFTIGLLLLGTGIGIYLLSKFAASPVDGLMVAIHQRFGLSFTVSRIIIEATAVCLGFLLGGPVGLGTIIMALTLGRIVQSSYSLFQKLSNKEQQSLSA</sequence>
<dbReference type="KEGG" id="bkw:BkAM31D_22350"/>
<dbReference type="Proteomes" id="UP000193006">
    <property type="component" value="Chromosome"/>
</dbReference>